<name>A0A4V5NZ70_9SPHI</name>
<reference evidence="6 7" key="1">
    <citation type="submission" date="2019-04" db="EMBL/GenBank/DDBJ databases">
        <title>Pedobacter sp. AR-3-17 sp. nov., isolated from Arctic soil.</title>
        <authorList>
            <person name="Dahal R.H."/>
            <person name="Kim D.-U."/>
        </authorList>
    </citation>
    <scope>NUCLEOTIDE SEQUENCE [LARGE SCALE GENOMIC DNA]</scope>
    <source>
        <strain evidence="6 7">AR-3-17</strain>
    </source>
</reference>
<feature type="active site" evidence="4">
    <location>
        <position position="132"/>
    </location>
</feature>
<dbReference type="RefSeq" id="WP_136827560.1">
    <property type="nucleotide sequence ID" value="NZ_SWBP01000008.1"/>
</dbReference>
<dbReference type="CDD" id="cd16433">
    <property type="entry name" value="CheB"/>
    <property type="match status" value="1"/>
</dbReference>
<comment type="catalytic activity">
    <reaction evidence="3">
        <text>[protein]-L-glutamate 5-O-methyl ester + H2O = L-glutamyl-[protein] + methanol + H(+)</text>
        <dbReference type="Rhea" id="RHEA:23236"/>
        <dbReference type="Rhea" id="RHEA-COMP:10208"/>
        <dbReference type="Rhea" id="RHEA-COMP:10311"/>
        <dbReference type="ChEBI" id="CHEBI:15377"/>
        <dbReference type="ChEBI" id="CHEBI:15378"/>
        <dbReference type="ChEBI" id="CHEBI:17790"/>
        <dbReference type="ChEBI" id="CHEBI:29973"/>
        <dbReference type="ChEBI" id="CHEBI:82795"/>
        <dbReference type="EC" id="3.1.1.61"/>
    </reaction>
</comment>
<dbReference type="PANTHER" id="PTHR42872">
    <property type="entry name" value="PROTEIN-GLUTAMATE METHYLESTERASE/PROTEIN-GLUTAMINE GLUTAMINASE"/>
    <property type="match status" value="1"/>
</dbReference>
<dbReference type="AlphaFoldDB" id="A0A4V5NZ70"/>
<keyword evidence="4" id="KW-0145">Chemotaxis</keyword>
<evidence type="ECO:0000313" key="7">
    <source>
        <dbReference type="Proteomes" id="UP000308181"/>
    </source>
</evidence>
<evidence type="ECO:0000259" key="5">
    <source>
        <dbReference type="PROSITE" id="PS50122"/>
    </source>
</evidence>
<dbReference type="InterPro" id="IPR035909">
    <property type="entry name" value="CheB_C"/>
</dbReference>
<accession>A0A4V5NZ70</accession>
<evidence type="ECO:0000256" key="3">
    <source>
        <dbReference type="ARBA" id="ARBA00048267"/>
    </source>
</evidence>
<dbReference type="GO" id="GO:0008984">
    <property type="term" value="F:protein-glutamate methylesterase activity"/>
    <property type="evidence" value="ECO:0007669"/>
    <property type="project" value="UniProtKB-EC"/>
</dbReference>
<dbReference type="Gene3D" id="3.40.50.180">
    <property type="entry name" value="Methylesterase CheB, C-terminal domain"/>
    <property type="match status" value="1"/>
</dbReference>
<dbReference type="SUPFAM" id="SSF52738">
    <property type="entry name" value="Methylesterase CheB, C-terminal domain"/>
    <property type="match status" value="1"/>
</dbReference>
<evidence type="ECO:0000256" key="4">
    <source>
        <dbReference type="PROSITE-ProRule" id="PRU00050"/>
    </source>
</evidence>
<comment type="caution">
    <text evidence="6">The sequence shown here is derived from an EMBL/GenBank/DDBJ whole genome shotgun (WGS) entry which is preliminary data.</text>
</comment>
<keyword evidence="7" id="KW-1185">Reference proteome</keyword>
<evidence type="ECO:0000256" key="2">
    <source>
        <dbReference type="ARBA" id="ARBA00039140"/>
    </source>
</evidence>
<keyword evidence="1 4" id="KW-0378">Hydrolase</keyword>
<dbReference type="EMBL" id="SWBP01000008">
    <property type="protein sequence ID" value="TKB95514.1"/>
    <property type="molecule type" value="Genomic_DNA"/>
</dbReference>
<dbReference type="InterPro" id="IPR000673">
    <property type="entry name" value="Sig_transdc_resp-reg_Me-estase"/>
</dbReference>
<dbReference type="GO" id="GO:0000156">
    <property type="term" value="F:phosphorelay response regulator activity"/>
    <property type="evidence" value="ECO:0007669"/>
    <property type="project" value="InterPro"/>
</dbReference>
<protein>
    <recommendedName>
        <fullName evidence="2">protein-glutamate methylesterase</fullName>
        <ecNumber evidence="2">3.1.1.61</ecNumber>
    </recommendedName>
</protein>
<evidence type="ECO:0000256" key="1">
    <source>
        <dbReference type="ARBA" id="ARBA00022801"/>
    </source>
</evidence>
<dbReference type="GO" id="GO:0006935">
    <property type="term" value="P:chemotaxis"/>
    <property type="evidence" value="ECO:0007669"/>
    <property type="project" value="UniProtKB-UniRule"/>
</dbReference>
<dbReference type="PANTHER" id="PTHR42872:SF3">
    <property type="entry name" value="PROTEIN-GLUTAMATE METHYLESTERASE_PROTEIN-GLUTAMINE GLUTAMINASE 1"/>
    <property type="match status" value="1"/>
</dbReference>
<feature type="domain" description="CheB-type methylesterase" evidence="5">
    <location>
        <begin position="1"/>
        <end position="188"/>
    </location>
</feature>
<dbReference type="Proteomes" id="UP000308181">
    <property type="component" value="Unassembled WGS sequence"/>
</dbReference>
<gene>
    <name evidence="6" type="ORF">FA046_16060</name>
</gene>
<dbReference type="Pfam" id="PF01339">
    <property type="entry name" value="CheB_methylest"/>
    <property type="match status" value="1"/>
</dbReference>
<dbReference type="EC" id="3.1.1.61" evidence="2"/>
<dbReference type="OrthoDB" id="1524092at2"/>
<evidence type="ECO:0000313" key="6">
    <source>
        <dbReference type="EMBL" id="TKB95514.1"/>
    </source>
</evidence>
<feature type="active site" evidence="4">
    <location>
        <position position="39"/>
    </location>
</feature>
<proteinExistence type="predicted"/>
<dbReference type="GO" id="GO:0005737">
    <property type="term" value="C:cytoplasm"/>
    <property type="evidence" value="ECO:0007669"/>
    <property type="project" value="InterPro"/>
</dbReference>
<sequence>MKTPELIILAGSAGAFHVIYELVKKLPASYAIPVVVVMHRGKKQDNNLEGLWNNASEIIVKEITDKDEIKGGIVYLCPSDYHLFIEKEKVFSLDVSEPVLFSRPSIDLTIQSAAEVYKSKLLAILFSGANQDGALGLLKSKSLGGETIAQDPNEAEVDTMPLAAITLNAVNKTLKTKEIELLMLSFAK</sequence>
<organism evidence="6 7">
    <name type="scientific">Pedobacter cryophilus</name>
    <dbReference type="NCBI Taxonomy" id="2571271"/>
    <lineage>
        <taxon>Bacteria</taxon>
        <taxon>Pseudomonadati</taxon>
        <taxon>Bacteroidota</taxon>
        <taxon>Sphingobacteriia</taxon>
        <taxon>Sphingobacteriales</taxon>
        <taxon>Sphingobacteriaceae</taxon>
        <taxon>Pedobacter</taxon>
    </lineage>
</organism>
<feature type="active site" evidence="4">
    <location>
        <position position="12"/>
    </location>
</feature>
<dbReference type="PROSITE" id="PS50122">
    <property type="entry name" value="CHEB"/>
    <property type="match status" value="1"/>
</dbReference>